<name>A0A6A6GEA1_9PEZI</name>
<accession>A0A6A6GEA1</accession>
<reference evidence="2" key="1">
    <citation type="journal article" date="2020" name="Stud. Mycol.">
        <title>101 Dothideomycetes genomes: A test case for predicting lifestyles and emergence of pathogens.</title>
        <authorList>
            <person name="Haridas S."/>
            <person name="Albert R."/>
            <person name="Binder M."/>
            <person name="Bloem J."/>
            <person name="LaButti K."/>
            <person name="Salamov A."/>
            <person name="Andreopoulos B."/>
            <person name="Baker S."/>
            <person name="Barry K."/>
            <person name="Bills G."/>
            <person name="Bluhm B."/>
            <person name="Cannon C."/>
            <person name="Castanera R."/>
            <person name="Culley D."/>
            <person name="Daum C."/>
            <person name="Ezra D."/>
            <person name="Gonzalez J."/>
            <person name="Henrissat B."/>
            <person name="Kuo A."/>
            <person name="Liang C."/>
            <person name="Lipzen A."/>
            <person name="Lutzoni F."/>
            <person name="Magnuson J."/>
            <person name="Mondo S."/>
            <person name="Nolan M."/>
            <person name="Ohm R."/>
            <person name="Pangilinan J."/>
            <person name="Park H.-J."/>
            <person name="Ramirez L."/>
            <person name="Alfaro M."/>
            <person name="Sun H."/>
            <person name="Tritt A."/>
            <person name="Yoshinaga Y."/>
            <person name="Zwiers L.-H."/>
            <person name="Turgeon B."/>
            <person name="Goodwin S."/>
            <person name="Spatafora J."/>
            <person name="Crous P."/>
            <person name="Grigoriev I."/>
        </authorList>
    </citation>
    <scope>NUCLEOTIDE SEQUENCE [LARGE SCALE GENOMIC DNA]</scope>
    <source>
        <strain evidence="2">CECT 20119</strain>
    </source>
</reference>
<dbReference type="EMBL" id="ML992505">
    <property type="protein sequence ID" value="KAF2224011.1"/>
    <property type="molecule type" value="Genomic_DNA"/>
</dbReference>
<evidence type="ECO:0000313" key="2">
    <source>
        <dbReference type="Proteomes" id="UP000799538"/>
    </source>
</evidence>
<protein>
    <submittedName>
        <fullName evidence="1">Uncharacterized protein</fullName>
    </submittedName>
</protein>
<proteinExistence type="predicted"/>
<keyword evidence="2" id="KW-1185">Reference proteome</keyword>
<sequence length="212" mass="24512">MSSDAEYAREIVEEEGVWGFIIYRCSYKSDDEWSRFLKILNDHVRESLEADDEDYLDLMDTLDWAIQEKPELEGASKELVRRRFHEWASKHSELSSPRANFCVMVDQDCIDATLAAPAPPEYDSENKAFVYIIDKNWRQKYFDGSYEDKVDRAAEGERQAADEGFDPLDGCRMDDVGWMKLAISHVAPRAFSILDDPGWEGVYRRPPVVVKP</sequence>
<gene>
    <name evidence="1" type="ORF">BDZ85DRAFT_95913</name>
</gene>
<organism evidence="1 2">
    <name type="scientific">Elsinoe ampelina</name>
    <dbReference type="NCBI Taxonomy" id="302913"/>
    <lineage>
        <taxon>Eukaryota</taxon>
        <taxon>Fungi</taxon>
        <taxon>Dikarya</taxon>
        <taxon>Ascomycota</taxon>
        <taxon>Pezizomycotina</taxon>
        <taxon>Dothideomycetes</taxon>
        <taxon>Dothideomycetidae</taxon>
        <taxon>Myriangiales</taxon>
        <taxon>Elsinoaceae</taxon>
        <taxon>Elsinoe</taxon>
    </lineage>
</organism>
<dbReference type="AlphaFoldDB" id="A0A6A6GEA1"/>
<evidence type="ECO:0000313" key="1">
    <source>
        <dbReference type="EMBL" id="KAF2224011.1"/>
    </source>
</evidence>
<dbReference type="OrthoDB" id="4424523at2759"/>
<dbReference type="Proteomes" id="UP000799538">
    <property type="component" value="Unassembled WGS sequence"/>
</dbReference>